<reference evidence="3" key="1">
    <citation type="journal article" date="2021" name="Genome Biol. Evol.">
        <title>The assembled and annotated genome of the fairy-ring fungus Marasmius oreades.</title>
        <authorList>
            <person name="Hiltunen M."/>
            <person name="Ament-Velasquez S.L."/>
            <person name="Johannesson H."/>
        </authorList>
    </citation>
    <scope>NUCLEOTIDE SEQUENCE</scope>
    <source>
        <strain evidence="3">03SP1</strain>
    </source>
</reference>
<dbReference type="OrthoDB" id="3197626at2759"/>
<evidence type="ECO:0000313" key="3">
    <source>
        <dbReference type="EMBL" id="KAG7092883.1"/>
    </source>
</evidence>
<sequence>MPDWNSSTEIQRDEIQRDHVAFVYLIHSLLGVYAWECLLSLDFDFAFLTGRKPFRWPMIFYFANRYLLLCVLIGALVASDSRSKINCQPLFVFIKLAGTASTTAGVNLCLRTIAIYGHSKPITIFLVILILGHWTLTLMNVQIKAVWNDKHDLCVVTAVKTDGLVASYIYSTCFNLIVFLLNAYKLYGHGGKQIRIVKSQLEKLIFSDGLAYFFVAFLANLTATFFLLLSPNPHMGNIFDIPAVVISTICATRAIRRLSNFKFDGDQAWYGSDSSSESSDLQFRSTQGEPSVSDSSGSITVMSPDPGGVHVQVEIFTRAEDGHLQRREKEREVESGVKPKASPI</sequence>
<feature type="transmembrane region" description="Helical" evidence="2">
    <location>
        <begin position="122"/>
        <end position="143"/>
    </location>
</feature>
<dbReference type="EMBL" id="CM032185">
    <property type="protein sequence ID" value="KAG7092883.1"/>
    <property type="molecule type" value="Genomic_DNA"/>
</dbReference>
<evidence type="ECO:0000313" key="4">
    <source>
        <dbReference type="Proteomes" id="UP001049176"/>
    </source>
</evidence>
<proteinExistence type="predicted"/>
<comment type="caution">
    <text evidence="3">The sequence shown here is derived from an EMBL/GenBank/DDBJ whole genome shotgun (WGS) entry which is preliminary data.</text>
</comment>
<feature type="compositionally biased region" description="Polar residues" evidence="1">
    <location>
        <begin position="281"/>
        <end position="301"/>
    </location>
</feature>
<organism evidence="3 4">
    <name type="scientific">Marasmius oreades</name>
    <name type="common">fairy-ring Marasmius</name>
    <dbReference type="NCBI Taxonomy" id="181124"/>
    <lineage>
        <taxon>Eukaryota</taxon>
        <taxon>Fungi</taxon>
        <taxon>Dikarya</taxon>
        <taxon>Basidiomycota</taxon>
        <taxon>Agaricomycotina</taxon>
        <taxon>Agaricomycetes</taxon>
        <taxon>Agaricomycetidae</taxon>
        <taxon>Agaricales</taxon>
        <taxon>Marasmiineae</taxon>
        <taxon>Marasmiaceae</taxon>
        <taxon>Marasmius</taxon>
    </lineage>
</organism>
<dbReference type="AlphaFoldDB" id="A0A9P7USX1"/>
<keyword evidence="2" id="KW-1133">Transmembrane helix</keyword>
<dbReference type="RefSeq" id="XP_043009353.1">
    <property type="nucleotide sequence ID" value="XM_043154065.1"/>
</dbReference>
<dbReference type="Proteomes" id="UP001049176">
    <property type="component" value="Chromosome 5"/>
</dbReference>
<dbReference type="KEGG" id="more:E1B28_009193"/>
<feature type="transmembrane region" description="Helical" evidence="2">
    <location>
        <begin position="205"/>
        <end position="229"/>
    </location>
</feature>
<dbReference type="GeneID" id="66078269"/>
<evidence type="ECO:0000256" key="1">
    <source>
        <dbReference type="SAM" id="MobiDB-lite"/>
    </source>
</evidence>
<keyword evidence="4" id="KW-1185">Reference proteome</keyword>
<protein>
    <recommendedName>
        <fullName evidence="5">Transmembrane protein</fullName>
    </recommendedName>
</protein>
<feature type="region of interest" description="Disordered" evidence="1">
    <location>
        <begin position="320"/>
        <end position="344"/>
    </location>
</feature>
<feature type="region of interest" description="Disordered" evidence="1">
    <location>
        <begin position="272"/>
        <end position="307"/>
    </location>
</feature>
<evidence type="ECO:0008006" key="5">
    <source>
        <dbReference type="Google" id="ProtNLM"/>
    </source>
</evidence>
<feature type="transmembrane region" description="Helical" evidence="2">
    <location>
        <begin position="163"/>
        <end position="184"/>
    </location>
</feature>
<feature type="compositionally biased region" description="Basic and acidic residues" evidence="1">
    <location>
        <begin position="320"/>
        <end position="337"/>
    </location>
</feature>
<gene>
    <name evidence="3" type="ORF">E1B28_009193</name>
</gene>
<feature type="transmembrane region" description="Helical" evidence="2">
    <location>
        <begin position="59"/>
        <end position="78"/>
    </location>
</feature>
<feature type="transmembrane region" description="Helical" evidence="2">
    <location>
        <begin position="20"/>
        <end position="39"/>
    </location>
</feature>
<keyword evidence="2" id="KW-0472">Membrane</keyword>
<keyword evidence="2" id="KW-0812">Transmembrane</keyword>
<evidence type="ECO:0000256" key="2">
    <source>
        <dbReference type="SAM" id="Phobius"/>
    </source>
</evidence>
<accession>A0A9P7USX1</accession>
<name>A0A9P7USX1_9AGAR</name>